<dbReference type="Pfam" id="PF14101">
    <property type="entry name" value="DUF4275"/>
    <property type="match status" value="1"/>
</dbReference>
<keyword evidence="1" id="KW-0812">Transmembrane</keyword>
<sequence length="215" mass="25216">MKRYSKYLVSGVVFFAILSLVSYFLKLNWNIQILLFVTIVYIVFSFISDVFIAKKFAKNPAADVENLSEEESEKLKNLIDKGVLFLHVPKKPIAEQWDKEFDALVSEEAKENKKNYSDQFKWHLFSFDLLPALTGNEAKAAFDKEEKHELYLFFEYAEQTYIIGNANLLNAKDIDELFEKSDLESSDFYFFDPLNSWTYVIPHEEELGPYFYKAK</sequence>
<gene>
    <name evidence="2" type="ORF">CLOHIR_00631</name>
</gene>
<dbReference type="RefSeq" id="WP_006439562.1">
    <property type="nucleotide sequence ID" value="NZ_DS995355.1"/>
</dbReference>
<evidence type="ECO:0000313" key="2">
    <source>
        <dbReference type="EMBL" id="EEA85733.1"/>
    </source>
</evidence>
<organism evidence="2 3">
    <name type="scientific">Peptacetobacter hiranonis (strain DSM 13275 / JCM 10541 / KCTC 15199 / TO-931)</name>
    <name type="common">Clostridium hiranonis</name>
    <dbReference type="NCBI Taxonomy" id="500633"/>
    <lineage>
        <taxon>Bacteria</taxon>
        <taxon>Bacillati</taxon>
        <taxon>Bacillota</taxon>
        <taxon>Clostridia</taxon>
        <taxon>Peptostreptococcales</taxon>
        <taxon>Peptostreptococcaceae</taxon>
        <taxon>Peptacetobacter</taxon>
    </lineage>
</organism>
<protein>
    <recommendedName>
        <fullName evidence="4">DUF4275 family protein</fullName>
    </recommendedName>
</protein>
<keyword evidence="3" id="KW-1185">Reference proteome</keyword>
<dbReference type="Proteomes" id="UP000003178">
    <property type="component" value="Unassembled WGS sequence"/>
</dbReference>
<dbReference type="EMBL" id="ABWP01000024">
    <property type="protein sequence ID" value="EEA85733.1"/>
    <property type="molecule type" value="Genomic_DNA"/>
</dbReference>
<keyword evidence="1" id="KW-1133">Transmembrane helix</keyword>
<dbReference type="eggNOG" id="ENOG5032J6Q">
    <property type="taxonomic scope" value="Bacteria"/>
</dbReference>
<feature type="transmembrane region" description="Helical" evidence="1">
    <location>
        <begin position="31"/>
        <end position="52"/>
    </location>
</feature>
<feature type="transmembrane region" description="Helical" evidence="1">
    <location>
        <begin position="7"/>
        <end position="25"/>
    </location>
</feature>
<name>B6FXN2_PEPHT</name>
<reference evidence="2 3" key="1">
    <citation type="submission" date="2008-09" db="EMBL/GenBank/DDBJ databases">
        <authorList>
            <person name="Fulton L."/>
            <person name="Clifton S."/>
            <person name="Fulton B."/>
            <person name="Xu J."/>
            <person name="Minx P."/>
            <person name="Pepin K.H."/>
            <person name="Johnson M."/>
            <person name="Thiruvilangam P."/>
            <person name="Bhonagiri V."/>
            <person name="Nash W.E."/>
            <person name="Mardis E.R."/>
            <person name="Wilson R.K."/>
        </authorList>
    </citation>
    <scope>NUCLEOTIDE SEQUENCE [LARGE SCALE GENOMIC DNA]</scope>
    <source>
        <strain evidence="2 3">DSM 13275</strain>
    </source>
</reference>
<keyword evidence="1" id="KW-0472">Membrane</keyword>
<evidence type="ECO:0008006" key="4">
    <source>
        <dbReference type="Google" id="ProtNLM"/>
    </source>
</evidence>
<comment type="caution">
    <text evidence="2">The sequence shown here is derived from an EMBL/GenBank/DDBJ whole genome shotgun (WGS) entry which is preliminary data.</text>
</comment>
<proteinExistence type="predicted"/>
<evidence type="ECO:0000256" key="1">
    <source>
        <dbReference type="SAM" id="Phobius"/>
    </source>
</evidence>
<dbReference type="HOGENOM" id="CLU_1281344_0_0_9"/>
<dbReference type="InterPro" id="IPR025454">
    <property type="entry name" value="DUF4275"/>
</dbReference>
<dbReference type="AlphaFoldDB" id="B6FXN2"/>
<evidence type="ECO:0000313" key="3">
    <source>
        <dbReference type="Proteomes" id="UP000003178"/>
    </source>
</evidence>
<accession>B6FXN2</accession>
<reference evidence="2 3" key="2">
    <citation type="submission" date="2008-10" db="EMBL/GenBank/DDBJ databases">
        <title>Draft genome sequence of Clostridium hiranonis (DSM 13275).</title>
        <authorList>
            <person name="Sudarsanam P."/>
            <person name="Ley R."/>
            <person name="Guruge J."/>
            <person name="Turnbaugh P.J."/>
            <person name="Mahowald M."/>
            <person name="Liep D."/>
            <person name="Gordon J."/>
        </authorList>
    </citation>
    <scope>NUCLEOTIDE SEQUENCE [LARGE SCALE GENOMIC DNA]</scope>
    <source>
        <strain evidence="2 3">DSM 13275</strain>
    </source>
</reference>
<dbReference type="OrthoDB" id="1711074at2"/>